<organism evidence="3 4">
    <name type="scientific">Paramuricea clavata</name>
    <name type="common">Red gorgonian</name>
    <name type="synonym">Violescent sea-whip</name>
    <dbReference type="NCBI Taxonomy" id="317549"/>
    <lineage>
        <taxon>Eukaryota</taxon>
        <taxon>Metazoa</taxon>
        <taxon>Cnidaria</taxon>
        <taxon>Anthozoa</taxon>
        <taxon>Octocorallia</taxon>
        <taxon>Malacalcyonacea</taxon>
        <taxon>Plexauridae</taxon>
        <taxon>Paramuricea</taxon>
    </lineage>
</organism>
<reference evidence="3" key="1">
    <citation type="submission" date="2020-04" db="EMBL/GenBank/DDBJ databases">
        <authorList>
            <person name="Alioto T."/>
            <person name="Alioto T."/>
            <person name="Gomez Garrido J."/>
        </authorList>
    </citation>
    <scope>NUCLEOTIDE SEQUENCE</scope>
    <source>
        <strain evidence="3">A484AB</strain>
    </source>
</reference>
<dbReference type="PANTHER" id="PTHR19860">
    <property type="entry name" value="DDB1- AND CUL4-ASSOCIATED FACTOR 12-RELATED"/>
    <property type="match status" value="1"/>
</dbReference>
<dbReference type="GO" id="GO:0080008">
    <property type="term" value="C:Cul4-RING E3 ubiquitin ligase complex"/>
    <property type="evidence" value="ECO:0007669"/>
    <property type="project" value="TreeGrafter"/>
</dbReference>
<evidence type="ECO:0000313" key="3">
    <source>
        <dbReference type="EMBL" id="CAB4021903.1"/>
    </source>
</evidence>
<evidence type="ECO:0000256" key="1">
    <source>
        <dbReference type="ARBA" id="ARBA00022737"/>
    </source>
</evidence>
<keyword evidence="4" id="KW-1185">Reference proteome</keyword>
<name>A0A6S7IW01_PARCT</name>
<gene>
    <name evidence="3" type="ORF">PACLA_8A055835</name>
</gene>
<feature type="non-terminal residue" evidence="3">
    <location>
        <position position="1"/>
    </location>
</feature>
<sequence length="477" mass="54774">MERRLASMRYEIASRDAITPFVCSTFKDFSKERNYLAAVVFPRLQERCQERGTRFSPVDLRWNEESCNTNDTKVLQQCLDAIKECSPFFICLLGERYGVHRPPDAMSHSDETLQTTVDWLDKNFEMAAACGNEWVLDNENKHCSLTELEIIKASFRERTDHCYFYFRDPGHLEEQSVDLNTSQRAMLMEIYESESEFAARKVRELKQQIIDTDLPVQHFRTVEELGHLILKDWLLVLDSLYPPIEKKVFASIHNADFREWSAHESFAKTRRKVFVETDFIRMTFDTLTRHAQYPSRGPNSRESSSSLTKINEGTFLTSVLGMETFPSIVALVGERGGGASAILSNWLKKFIRDHPRIVVISHYAESGQRSAEITSFMRRCTSELRSEYRGLNPIIQLDFLDLTDFDTITEAFHASLSLGPCVLALDGLYHLTACQDIAAHVIKQLSWLPINIPPACRVVVSTTRSDISYKYLSSRSD</sequence>
<dbReference type="Pfam" id="PF13271">
    <property type="entry name" value="DUF4062"/>
    <property type="match status" value="1"/>
</dbReference>
<dbReference type="Proteomes" id="UP001152795">
    <property type="component" value="Unassembled WGS sequence"/>
</dbReference>
<evidence type="ECO:0000313" key="4">
    <source>
        <dbReference type="Proteomes" id="UP001152795"/>
    </source>
</evidence>
<comment type="caution">
    <text evidence="3">The sequence shown here is derived from an EMBL/GenBank/DDBJ whole genome shotgun (WGS) entry which is preliminary data.</text>
</comment>
<accession>A0A6S7IW01</accession>
<proteinExistence type="predicted"/>
<dbReference type="InterPro" id="IPR025139">
    <property type="entry name" value="DUF4062"/>
</dbReference>
<feature type="domain" description="DUF4062" evidence="2">
    <location>
        <begin position="21"/>
        <end position="108"/>
    </location>
</feature>
<dbReference type="EMBL" id="CACRXK020011696">
    <property type="protein sequence ID" value="CAB4021903.1"/>
    <property type="molecule type" value="Genomic_DNA"/>
</dbReference>
<evidence type="ECO:0000259" key="2">
    <source>
        <dbReference type="Pfam" id="PF13271"/>
    </source>
</evidence>
<dbReference type="OrthoDB" id="2325716at2759"/>
<dbReference type="InterPro" id="IPR051191">
    <property type="entry name" value="DCAF12"/>
</dbReference>
<keyword evidence="1" id="KW-0677">Repeat</keyword>
<dbReference type="AlphaFoldDB" id="A0A6S7IW01"/>
<dbReference type="PANTHER" id="PTHR19860:SF18">
    <property type="entry name" value="DUF4062 DOMAIN-CONTAINING PROTEIN"/>
    <property type="match status" value="1"/>
</dbReference>
<protein>
    <recommendedName>
        <fullName evidence="2">DUF4062 domain-containing protein</fullName>
    </recommendedName>
</protein>